<organism evidence="2 3">
    <name type="scientific">Rathayibacter festucae</name>
    <dbReference type="NCBI Taxonomy" id="110937"/>
    <lineage>
        <taxon>Bacteria</taxon>
        <taxon>Bacillati</taxon>
        <taxon>Actinomycetota</taxon>
        <taxon>Actinomycetes</taxon>
        <taxon>Micrococcales</taxon>
        <taxon>Microbacteriaceae</taxon>
        <taxon>Rathayibacter</taxon>
    </lineage>
</organism>
<gene>
    <name evidence="2" type="ORF">GSU69_04390</name>
</gene>
<sequence>MRRPTPLPRELEGRPFSTARADTEGVSGARLRATDLEAPFSGVRVPRGSATTVAARARALSTVLGDRVVFSHLTAARLWPLELPREQDNEPLHVAVRHPGRAPRRRGVVGHAIADPEVRAVVRHGLRLTDGASLFCHLAPILRLEDLVAVGDALVREPFRQVAGDRRPWVARGALEPRVAAYRGPGAPAARRALTLVRSGAESRKETEFRLALLGAGLPEPELQVPVHDAAGFIGRLDTLYPRWKVGGEYEGDQHRTDRVQWDRDLIRYERLAAAGFSIVRVAAASFLRDPAGCAARVRARLLDAGWRPDP</sequence>
<dbReference type="RefSeq" id="WP_159422188.1">
    <property type="nucleotide sequence ID" value="NZ_CP047180.1"/>
</dbReference>
<dbReference type="EMBL" id="CP047180">
    <property type="protein sequence ID" value="QHC62004.1"/>
    <property type="molecule type" value="Genomic_DNA"/>
</dbReference>
<feature type="region of interest" description="Disordered" evidence="1">
    <location>
        <begin position="1"/>
        <end position="26"/>
    </location>
</feature>
<protein>
    <recommendedName>
        <fullName evidence="4">DUF559 domain-containing protein</fullName>
    </recommendedName>
</protein>
<evidence type="ECO:0000313" key="3">
    <source>
        <dbReference type="Proteomes" id="UP000464597"/>
    </source>
</evidence>
<reference evidence="3" key="1">
    <citation type="submission" date="2019-12" db="EMBL/GenBank/DDBJ databases">
        <title>Complete and draft genome sequences of new strains and members of some known species of the genus Rathayibacter isolated from plants.</title>
        <authorList>
            <person name="Tarlachkov S.V."/>
            <person name="Starodumova I.P."/>
            <person name="Dorofeeva L.V."/>
            <person name="Prisyazhnaya N.V."/>
            <person name="Leyn S."/>
            <person name="Zlamal J."/>
            <person name="Elan M."/>
            <person name="Osterman A.L."/>
            <person name="Nadler S."/>
            <person name="Subbotin S.A."/>
            <person name="Evtushenko L.I."/>
        </authorList>
    </citation>
    <scope>NUCLEOTIDE SEQUENCE [LARGE SCALE GENOMIC DNA]</scope>
    <source>
        <strain evidence="3">VKM Ac-2802</strain>
    </source>
</reference>
<evidence type="ECO:0008006" key="4">
    <source>
        <dbReference type="Google" id="ProtNLM"/>
    </source>
</evidence>
<proteinExistence type="predicted"/>
<dbReference type="Proteomes" id="UP000464597">
    <property type="component" value="Chromosome"/>
</dbReference>
<accession>A0ABX6GWV1</accession>
<evidence type="ECO:0000313" key="2">
    <source>
        <dbReference type="EMBL" id="QHC62004.1"/>
    </source>
</evidence>
<evidence type="ECO:0000256" key="1">
    <source>
        <dbReference type="SAM" id="MobiDB-lite"/>
    </source>
</evidence>
<name>A0ABX6GWV1_9MICO</name>
<keyword evidence="3" id="KW-1185">Reference proteome</keyword>